<accession>A0ABR2YSC8</accession>
<dbReference type="SMART" id="SM01117">
    <property type="entry name" value="Cyt-b5"/>
    <property type="match status" value="1"/>
</dbReference>
<reference evidence="9 10" key="1">
    <citation type="journal article" date="2024" name="Nat. Commun.">
        <title>Phylogenomics reveals the evolutionary origins of lichenization in chlorophyte algae.</title>
        <authorList>
            <person name="Puginier C."/>
            <person name="Libourel C."/>
            <person name="Otte J."/>
            <person name="Skaloud P."/>
            <person name="Haon M."/>
            <person name="Grisel S."/>
            <person name="Petersen M."/>
            <person name="Berrin J.G."/>
            <person name="Delaux P.M."/>
            <person name="Dal Grande F."/>
            <person name="Keller J."/>
        </authorList>
    </citation>
    <scope>NUCLEOTIDE SEQUENCE [LARGE SCALE GENOMIC DNA]</scope>
    <source>
        <strain evidence="9 10">SAG 216-7</strain>
    </source>
</reference>
<dbReference type="SUPFAM" id="SSF55856">
    <property type="entry name" value="Cytochrome b5-like heme/steroid binding domain"/>
    <property type="match status" value="1"/>
</dbReference>
<comment type="subcellular location">
    <subcellularLocation>
        <location evidence="1">Endoplasmic reticulum</location>
    </subcellularLocation>
</comment>
<evidence type="ECO:0000313" key="10">
    <source>
        <dbReference type="Proteomes" id="UP001491310"/>
    </source>
</evidence>
<organism evidence="9 10">
    <name type="scientific">Coccomyxa subellipsoidea</name>
    <dbReference type="NCBI Taxonomy" id="248742"/>
    <lineage>
        <taxon>Eukaryota</taxon>
        <taxon>Viridiplantae</taxon>
        <taxon>Chlorophyta</taxon>
        <taxon>core chlorophytes</taxon>
        <taxon>Trebouxiophyceae</taxon>
        <taxon>Trebouxiophyceae incertae sedis</taxon>
        <taxon>Coccomyxaceae</taxon>
        <taxon>Coccomyxa</taxon>
    </lineage>
</organism>
<dbReference type="EMBL" id="JALJOT010000006">
    <property type="protein sequence ID" value="KAK9909712.1"/>
    <property type="molecule type" value="Genomic_DNA"/>
</dbReference>
<evidence type="ECO:0000256" key="5">
    <source>
        <dbReference type="ARBA" id="ARBA00022824"/>
    </source>
</evidence>
<keyword evidence="4" id="KW-0479">Metal-binding</keyword>
<evidence type="ECO:0000256" key="1">
    <source>
        <dbReference type="ARBA" id="ARBA00004240"/>
    </source>
</evidence>
<keyword evidence="6" id="KW-0408">Iron</keyword>
<protein>
    <recommendedName>
        <fullName evidence="8">Cytochrome b5 heme-binding domain-containing protein</fullName>
    </recommendedName>
</protein>
<keyword evidence="2" id="KW-0349">Heme</keyword>
<evidence type="ECO:0000256" key="4">
    <source>
        <dbReference type="ARBA" id="ARBA00022723"/>
    </source>
</evidence>
<dbReference type="InterPro" id="IPR050577">
    <property type="entry name" value="MAPR/NEUFC/NENF-like"/>
</dbReference>
<evidence type="ECO:0000256" key="6">
    <source>
        <dbReference type="ARBA" id="ARBA00023004"/>
    </source>
</evidence>
<name>A0ABR2YSC8_9CHLO</name>
<dbReference type="InterPro" id="IPR001199">
    <property type="entry name" value="Cyt_B5-like_heme/steroid-bd"/>
</dbReference>
<dbReference type="Gene3D" id="3.10.120.10">
    <property type="entry name" value="Cytochrome b5-like heme/steroid binding domain"/>
    <property type="match status" value="1"/>
</dbReference>
<evidence type="ECO:0000256" key="2">
    <source>
        <dbReference type="ARBA" id="ARBA00022617"/>
    </source>
</evidence>
<dbReference type="Pfam" id="PF00173">
    <property type="entry name" value="Cyt-b5"/>
    <property type="match status" value="1"/>
</dbReference>
<keyword evidence="3" id="KW-0754">Steroid-binding</keyword>
<dbReference type="PANTHER" id="PTHR10281:SF72">
    <property type="entry name" value="NEUDESIN"/>
    <property type="match status" value="1"/>
</dbReference>
<proteinExistence type="inferred from homology"/>
<evidence type="ECO:0000256" key="7">
    <source>
        <dbReference type="ARBA" id="ARBA00038357"/>
    </source>
</evidence>
<feature type="domain" description="Cytochrome b5 heme-binding" evidence="8">
    <location>
        <begin position="5"/>
        <end position="100"/>
    </location>
</feature>
<sequence>MSRVYSLEELSAYDGVKREEIYVSVRGKVYDMTPGKDYYGPGAGYHVFAGKECSRALAKMSLSADDCTGELGDLDEHQLKVLDDWQKKFDEKYTFVGRLG</sequence>
<keyword evidence="5" id="KW-0256">Endoplasmic reticulum</keyword>
<comment type="caution">
    <text evidence="9">The sequence shown here is derived from an EMBL/GenBank/DDBJ whole genome shotgun (WGS) entry which is preliminary data.</text>
</comment>
<keyword evidence="3" id="KW-0446">Lipid-binding</keyword>
<evidence type="ECO:0000313" key="9">
    <source>
        <dbReference type="EMBL" id="KAK9909712.1"/>
    </source>
</evidence>
<evidence type="ECO:0000259" key="8">
    <source>
        <dbReference type="SMART" id="SM01117"/>
    </source>
</evidence>
<dbReference type="PANTHER" id="PTHR10281">
    <property type="entry name" value="MEMBRANE-ASSOCIATED PROGESTERONE RECEPTOR COMPONENT-RELATED"/>
    <property type="match status" value="1"/>
</dbReference>
<dbReference type="Proteomes" id="UP001491310">
    <property type="component" value="Unassembled WGS sequence"/>
</dbReference>
<comment type="similarity">
    <text evidence="7">Belongs to the cytochrome b5 family. MAPR subfamily.</text>
</comment>
<keyword evidence="10" id="KW-1185">Reference proteome</keyword>
<dbReference type="InterPro" id="IPR036400">
    <property type="entry name" value="Cyt_B5-like_heme/steroid_sf"/>
</dbReference>
<gene>
    <name evidence="9" type="ORF">WJX75_006522</name>
</gene>
<evidence type="ECO:0000256" key="3">
    <source>
        <dbReference type="ARBA" id="ARBA00022665"/>
    </source>
</evidence>